<evidence type="ECO:0000313" key="2">
    <source>
        <dbReference type="EMBL" id="KAB2580927.1"/>
    </source>
</evidence>
<feature type="compositionally biased region" description="Basic and acidic residues" evidence="1">
    <location>
        <begin position="111"/>
        <end position="129"/>
    </location>
</feature>
<dbReference type="Proteomes" id="UP000325902">
    <property type="component" value="Unassembled WGS sequence"/>
</dbReference>
<organism evidence="2 3">
    <name type="scientific">Lasiodiplodia theobromae</name>
    <dbReference type="NCBI Taxonomy" id="45133"/>
    <lineage>
        <taxon>Eukaryota</taxon>
        <taxon>Fungi</taxon>
        <taxon>Dikarya</taxon>
        <taxon>Ascomycota</taxon>
        <taxon>Pezizomycotina</taxon>
        <taxon>Dothideomycetes</taxon>
        <taxon>Dothideomycetes incertae sedis</taxon>
        <taxon>Botryosphaeriales</taxon>
        <taxon>Botryosphaeriaceae</taxon>
        <taxon>Lasiodiplodia</taxon>
    </lineage>
</organism>
<dbReference type="AlphaFoldDB" id="A0A5N5DT17"/>
<comment type="caution">
    <text evidence="2">The sequence shown here is derived from an EMBL/GenBank/DDBJ whole genome shotgun (WGS) entry which is preliminary data.</text>
</comment>
<protein>
    <submittedName>
        <fullName evidence="2">Uncharacterized protein</fullName>
    </submittedName>
</protein>
<feature type="compositionally biased region" description="Basic and acidic residues" evidence="1">
    <location>
        <begin position="55"/>
        <end position="67"/>
    </location>
</feature>
<evidence type="ECO:0000313" key="3">
    <source>
        <dbReference type="Proteomes" id="UP000325902"/>
    </source>
</evidence>
<sequence>MAQEFVPGAQDYGGPLPHVPPHYTPSPLSQIHNSSSSRFPRLPSPEFPFYNTDRPYYRDEWTKEDRASYQLEQDQPDQAQSSAESKEESITDDSTSTEQGKSGPQLGMTNQDRRSDDRAASTSHMDRTIDCSSPNKTFDDHNTYQSSPASTYAIIETSTPNPYSNDNGDTNTTIADYHPLSSILATIDIELPSIATTDAEIDRWHSDALLPPSSRRWPQMLRMPNHEPGAIGDERKNAVEYAMKRERFKREHIAAAKAFADPFGTRKSIRFSNQMGVKEENNETVGGPWPARLGGSSSGGVHAGFGNGGPTYTIGRQMHHGAVLRTQQASHDSEKQKNTWGRMQGADGKMVARRLSPEEGEGNSRDSRNGRYIDNKVYLT</sequence>
<feature type="region of interest" description="Disordered" evidence="1">
    <location>
        <begin position="322"/>
        <end position="380"/>
    </location>
</feature>
<feature type="region of interest" description="Disordered" evidence="1">
    <location>
        <begin position="1"/>
        <end position="145"/>
    </location>
</feature>
<proteinExistence type="predicted"/>
<name>A0A5N5DT17_9PEZI</name>
<accession>A0A5N5DT17</accession>
<reference evidence="2 3" key="1">
    <citation type="journal article" date="2019" name="Sci. Rep.">
        <title>A multi-omics analysis of the grapevine pathogen Lasiodiplodia theobromae reveals that temperature affects the expression of virulence- and pathogenicity-related genes.</title>
        <authorList>
            <person name="Felix C."/>
            <person name="Meneses R."/>
            <person name="Goncalves M.F.M."/>
            <person name="Tilleman L."/>
            <person name="Duarte A.S."/>
            <person name="Jorrin-Novo J.V."/>
            <person name="Van de Peer Y."/>
            <person name="Deforce D."/>
            <person name="Van Nieuwerburgh F."/>
            <person name="Esteves A.C."/>
            <person name="Alves A."/>
        </authorList>
    </citation>
    <scope>NUCLEOTIDE SEQUENCE [LARGE SCALE GENOMIC DNA]</scope>
    <source>
        <strain evidence="2 3">LA-SOL3</strain>
    </source>
</reference>
<feature type="compositionally biased region" description="Polar residues" evidence="1">
    <location>
        <begin position="92"/>
        <end position="110"/>
    </location>
</feature>
<dbReference type="EMBL" id="VCHE01000002">
    <property type="protein sequence ID" value="KAB2580927.1"/>
    <property type="molecule type" value="Genomic_DNA"/>
</dbReference>
<gene>
    <name evidence="2" type="ORF">DBV05_g582</name>
</gene>
<keyword evidence="3" id="KW-1185">Reference proteome</keyword>
<evidence type="ECO:0000256" key="1">
    <source>
        <dbReference type="SAM" id="MobiDB-lite"/>
    </source>
</evidence>
<feature type="compositionally biased region" description="Basic and acidic residues" evidence="1">
    <location>
        <begin position="362"/>
        <end position="374"/>
    </location>
</feature>